<reference evidence="3" key="2">
    <citation type="submission" date="2020-04" db="EMBL/GenBank/DDBJ databases">
        <authorList>
            <consortium name="NCBI Genome Project"/>
        </authorList>
    </citation>
    <scope>NUCLEOTIDE SEQUENCE</scope>
    <source>
        <strain evidence="3">CBS 342.82</strain>
    </source>
</reference>
<feature type="region of interest" description="Disordered" evidence="1">
    <location>
        <begin position="1"/>
        <end position="22"/>
    </location>
</feature>
<dbReference type="AlphaFoldDB" id="A0A6J3M0M9"/>
<keyword evidence="2" id="KW-1185">Reference proteome</keyword>
<evidence type="ECO:0000313" key="3">
    <source>
        <dbReference type="RefSeq" id="XP_033457493.1"/>
    </source>
</evidence>
<proteinExistence type="predicted"/>
<name>A0A6J3M0M9_9PEZI</name>
<evidence type="ECO:0000313" key="2">
    <source>
        <dbReference type="Proteomes" id="UP000504637"/>
    </source>
</evidence>
<organism evidence="3">
    <name type="scientific">Dissoconium aciculare CBS 342.82</name>
    <dbReference type="NCBI Taxonomy" id="1314786"/>
    <lineage>
        <taxon>Eukaryota</taxon>
        <taxon>Fungi</taxon>
        <taxon>Dikarya</taxon>
        <taxon>Ascomycota</taxon>
        <taxon>Pezizomycotina</taxon>
        <taxon>Dothideomycetes</taxon>
        <taxon>Dothideomycetidae</taxon>
        <taxon>Mycosphaerellales</taxon>
        <taxon>Dissoconiaceae</taxon>
        <taxon>Dissoconium</taxon>
    </lineage>
</organism>
<sequence>MRDRLSSGNEDRERASSAGFGSRTSARLGASFVHRGDIYARLGTMLISASDVDTFVKLSSHHETDLYRPSSRP</sequence>
<dbReference type="GeneID" id="54366307"/>
<feature type="compositionally biased region" description="Basic and acidic residues" evidence="1">
    <location>
        <begin position="1"/>
        <end position="15"/>
    </location>
</feature>
<protein>
    <submittedName>
        <fullName evidence="3">Uncharacterized protein</fullName>
    </submittedName>
</protein>
<evidence type="ECO:0000256" key="1">
    <source>
        <dbReference type="SAM" id="MobiDB-lite"/>
    </source>
</evidence>
<gene>
    <name evidence="3" type="ORF">K489DRAFT_433194</name>
</gene>
<accession>A0A6J3M0M9</accession>
<reference evidence="3" key="1">
    <citation type="submission" date="2020-01" db="EMBL/GenBank/DDBJ databases">
        <authorList>
            <consortium name="DOE Joint Genome Institute"/>
            <person name="Haridas S."/>
            <person name="Albert R."/>
            <person name="Binder M."/>
            <person name="Bloem J."/>
            <person name="Labutti K."/>
            <person name="Salamov A."/>
            <person name="Andreopoulos B."/>
            <person name="Baker S.E."/>
            <person name="Barry K."/>
            <person name="Bills G."/>
            <person name="Bluhm B.H."/>
            <person name="Cannon C."/>
            <person name="Castanera R."/>
            <person name="Culley D.E."/>
            <person name="Daum C."/>
            <person name="Ezra D."/>
            <person name="Gonzalez J.B."/>
            <person name="Henrissat B."/>
            <person name="Kuo A."/>
            <person name="Liang C."/>
            <person name="Lipzen A."/>
            <person name="Lutzoni F."/>
            <person name="Magnuson J."/>
            <person name="Mondo S."/>
            <person name="Nolan M."/>
            <person name="Ohm R."/>
            <person name="Pangilinan J."/>
            <person name="Park H.-J."/>
            <person name="Ramirez L."/>
            <person name="Alfaro M."/>
            <person name="Sun H."/>
            <person name="Tritt A."/>
            <person name="Yoshinaga Y."/>
            <person name="Zwiers L.-H."/>
            <person name="Turgeon B.G."/>
            <person name="Goodwin S.B."/>
            <person name="Spatafora J.W."/>
            <person name="Crous P.W."/>
            <person name="Grigoriev I.V."/>
        </authorList>
    </citation>
    <scope>NUCLEOTIDE SEQUENCE</scope>
    <source>
        <strain evidence="3">CBS 342.82</strain>
    </source>
</reference>
<dbReference type="RefSeq" id="XP_033457493.1">
    <property type="nucleotide sequence ID" value="XM_033608507.1"/>
</dbReference>
<dbReference type="Proteomes" id="UP000504637">
    <property type="component" value="Unplaced"/>
</dbReference>
<reference evidence="3" key="3">
    <citation type="submission" date="2025-08" db="UniProtKB">
        <authorList>
            <consortium name="RefSeq"/>
        </authorList>
    </citation>
    <scope>IDENTIFICATION</scope>
    <source>
        <strain evidence="3">CBS 342.82</strain>
    </source>
</reference>